<comment type="caution">
    <text evidence="23">The sequence shown here is derived from an EMBL/GenBank/DDBJ whole genome shotgun (WGS) entry which is preliminary data.</text>
</comment>
<keyword evidence="9" id="KW-0809">Transit peptide</keyword>
<dbReference type="InterPro" id="IPR037396">
    <property type="entry name" value="FMN_HAD"/>
</dbReference>
<dbReference type="OrthoDB" id="1925334at2759"/>
<dbReference type="SUPFAM" id="SSF55856">
    <property type="entry name" value="Cytochrome b5-like heme/steroid binding domain"/>
    <property type="match status" value="1"/>
</dbReference>
<evidence type="ECO:0000256" key="4">
    <source>
        <dbReference type="ARBA" id="ARBA00022448"/>
    </source>
</evidence>
<sequence>MTELFNHFHDQTTTFSIMVNLISAEEVAKHNNRKDCWVIIHENVYDLTNFLPEHPGGVNVILKQAGKDATAAFDPVHPRDIIQQYLPPEMCLGRVDPTSLTKAAEADSEKDRRRQVMEKRPNLDEMLNLFDFEAVASQTLTKEAWAYFSSGADDEVTLRENHEAFRRIWLKPRVLIDVAKIDVSTTILGHYSSFPLYITATALGKLGHPEGEVVLTRAAYTHKIIQMIPTLASCSLDEMINARGEGQVQFYQLYVNPDRSITERVVRAAEAKGCKALFITVDAPQLGRREKDMREKYVEAPPDLQEEGDIRRDQGAARAINGFIDPRLKWADLKWFRSITSMPLVLKGIQTVEDAVIAAKFGVEGIVLSNHGGRQLDFARSAIEILPEVVEALKREGLYDKIEIYVDGGIRRGTDIFKAIALGAKAVGIGRPMLYAMSAYGQPGVERALQLLKDELEVAMSLSGVTSISECGPQYLDIRNLYNHSYVPTDYLTKSVYDKPKPRKNKL</sequence>
<evidence type="ECO:0000256" key="2">
    <source>
        <dbReference type="ARBA" id="ARBA00004569"/>
    </source>
</evidence>
<dbReference type="CDD" id="cd02922">
    <property type="entry name" value="FCB2_FMN"/>
    <property type="match status" value="1"/>
</dbReference>
<evidence type="ECO:0000256" key="1">
    <source>
        <dbReference type="ARBA" id="ARBA00001917"/>
    </source>
</evidence>
<comment type="similarity">
    <text evidence="14">In the C-terminal section; belongs to the FMN-dependent alpha-hydroxy acid dehydrogenase family.</text>
</comment>
<dbReference type="PROSITE" id="PS00557">
    <property type="entry name" value="FMN_HYDROXY_ACID_DH_1"/>
    <property type="match status" value="1"/>
</dbReference>
<dbReference type="EC" id="1.1.2.3" evidence="16"/>
<dbReference type="InterPro" id="IPR000262">
    <property type="entry name" value="FMN-dep_DH"/>
</dbReference>
<keyword evidence="7" id="KW-0288">FMN</keyword>
<dbReference type="FunFam" id="3.10.120.10:FF:000009">
    <property type="entry name" value="Cytochrome b2, mitochondrial, putative"/>
    <property type="match status" value="1"/>
</dbReference>
<evidence type="ECO:0000256" key="3">
    <source>
        <dbReference type="ARBA" id="ARBA00011881"/>
    </source>
</evidence>
<gene>
    <name evidence="23" type="ORF">PBRASI_LOCUS5593</name>
</gene>
<organism evidence="23 24">
    <name type="scientific">Paraglomus brasilianum</name>
    <dbReference type="NCBI Taxonomy" id="144538"/>
    <lineage>
        <taxon>Eukaryota</taxon>
        <taxon>Fungi</taxon>
        <taxon>Fungi incertae sedis</taxon>
        <taxon>Mucoromycota</taxon>
        <taxon>Glomeromycotina</taxon>
        <taxon>Glomeromycetes</taxon>
        <taxon>Paraglomerales</taxon>
        <taxon>Paraglomeraceae</taxon>
        <taxon>Paraglomus</taxon>
    </lineage>
</organism>
<accession>A0A9N9BCG0</accession>
<dbReference type="InterPro" id="IPR036400">
    <property type="entry name" value="Cyt_B5-like_heme/steroid_sf"/>
</dbReference>
<evidence type="ECO:0000256" key="18">
    <source>
        <dbReference type="ARBA" id="ARBA00075949"/>
    </source>
</evidence>
<dbReference type="GO" id="GO:0020037">
    <property type="term" value="F:heme binding"/>
    <property type="evidence" value="ECO:0007669"/>
    <property type="project" value="InterPro"/>
</dbReference>
<comment type="cofactor">
    <cofactor evidence="1">
        <name>FMN</name>
        <dbReference type="ChEBI" id="CHEBI:58210"/>
    </cofactor>
</comment>
<evidence type="ECO:0000256" key="12">
    <source>
        <dbReference type="ARBA" id="ARBA00023128"/>
    </source>
</evidence>
<keyword evidence="24" id="KW-1185">Reference proteome</keyword>
<protein>
    <recommendedName>
        <fullName evidence="17">L-lactate dehydrogenase (cytochrome)</fullName>
        <ecNumber evidence="16">1.1.2.3</ecNumber>
    </recommendedName>
    <alternativeName>
        <fullName evidence="19">Cytochrome b2</fullName>
    </alternativeName>
    <alternativeName>
        <fullName evidence="18">Flavocytochrome b2</fullName>
    </alternativeName>
    <alternativeName>
        <fullName evidence="20">L-lactate ferricytochrome c oxidoreductase</fullName>
    </alternativeName>
</protein>
<evidence type="ECO:0000256" key="19">
    <source>
        <dbReference type="ARBA" id="ARBA00078774"/>
    </source>
</evidence>
<evidence type="ECO:0000256" key="11">
    <source>
        <dbReference type="ARBA" id="ARBA00023004"/>
    </source>
</evidence>
<evidence type="ECO:0000259" key="21">
    <source>
        <dbReference type="PROSITE" id="PS50255"/>
    </source>
</evidence>
<dbReference type="Proteomes" id="UP000789739">
    <property type="component" value="Unassembled WGS sequence"/>
</dbReference>
<keyword evidence="12" id="KW-0496">Mitochondrion</keyword>
<evidence type="ECO:0000313" key="23">
    <source>
        <dbReference type="EMBL" id="CAG8561020.1"/>
    </source>
</evidence>
<dbReference type="FunFam" id="3.20.20.70:FF:000062">
    <property type="entry name" value="Cytochrome b2, mitochondrial, putative"/>
    <property type="match status" value="1"/>
</dbReference>
<keyword evidence="11" id="KW-0408">Iron</keyword>
<evidence type="ECO:0000259" key="22">
    <source>
        <dbReference type="PROSITE" id="PS51349"/>
    </source>
</evidence>
<dbReference type="Gene3D" id="3.10.120.10">
    <property type="entry name" value="Cytochrome b5-like heme/steroid binding domain"/>
    <property type="match status" value="1"/>
</dbReference>
<dbReference type="GO" id="GO:0046872">
    <property type="term" value="F:metal ion binding"/>
    <property type="evidence" value="ECO:0007669"/>
    <property type="project" value="UniProtKB-KW"/>
</dbReference>
<dbReference type="GO" id="GO:0005758">
    <property type="term" value="C:mitochondrial intermembrane space"/>
    <property type="evidence" value="ECO:0007669"/>
    <property type="project" value="UniProtKB-SubCell"/>
</dbReference>
<dbReference type="AlphaFoldDB" id="A0A9N9BCG0"/>
<keyword evidence="10" id="KW-0560">Oxidoreductase</keyword>
<dbReference type="PROSITE" id="PS50255">
    <property type="entry name" value="CYTOCHROME_B5_2"/>
    <property type="match status" value="1"/>
</dbReference>
<dbReference type="PANTHER" id="PTHR10578:SF148">
    <property type="entry name" value="L-LACTATE DEHYDROGENASE (CYTOCHROME)"/>
    <property type="match status" value="1"/>
</dbReference>
<name>A0A9N9BCG0_9GLOM</name>
<keyword evidence="5" id="KW-0349">Heme</keyword>
<comment type="subcellular location">
    <subcellularLocation>
        <location evidence="2">Mitochondrion intermembrane space</location>
    </subcellularLocation>
</comment>
<reference evidence="23" key="1">
    <citation type="submission" date="2021-06" db="EMBL/GenBank/DDBJ databases">
        <authorList>
            <person name="Kallberg Y."/>
            <person name="Tangrot J."/>
            <person name="Rosling A."/>
        </authorList>
    </citation>
    <scope>NUCLEOTIDE SEQUENCE</scope>
    <source>
        <strain evidence="23">BR232B</strain>
    </source>
</reference>
<evidence type="ECO:0000256" key="15">
    <source>
        <dbReference type="ARBA" id="ARBA00061589"/>
    </source>
</evidence>
<dbReference type="InterPro" id="IPR008259">
    <property type="entry name" value="FMN_hydac_DH_AS"/>
</dbReference>
<keyword evidence="6" id="KW-0285">Flavoprotein</keyword>
<dbReference type="PANTHER" id="PTHR10578">
    <property type="entry name" value="S -2-HYDROXY-ACID OXIDASE-RELATED"/>
    <property type="match status" value="1"/>
</dbReference>
<comment type="similarity">
    <text evidence="15">In the N-terminal section; belongs to the cytochrome b5 family.</text>
</comment>
<comment type="subunit">
    <text evidence="3">Homotetramer.</text>
</comment>
<evidence type="ECO:0000256" key="6">
    <source>
        <dbReference type="ARBA" id="ARBA00022630"/>
    </source>
</evidence>
<dbReference type="PROSITE" id="PS51349">
    <property type="entry name" value="FMN_HYDROXY_ACID_DH_2"/>
    <property type="match status" value="1"/>
</dbReference>
<dbReference type="Pfam" id="PF00173">
    <property type="entry name" value="Cyt-b5"/>
    <property type="match status" value="1"/>
</dbReference>
<dbReference type="InterPro" id="IPR013785">
    <property type="entry name" value="Aldolase_TIM"/>
</dbReference>
<keyword evidence="8" id="KW-0479">Metal-binding</keyword>
<dbReference type="InterPro" id="IPR037458">
    <property type="entry name" value="L-MDH/L-LDH_FMN-bd"/>
</dbReference>
<evidence type="ECO:0000256" key="16">
    <source>
        <dbReference type="ARBA" id="ARBA00066458"/>
    </source>
</evidence>
<evidence type="ECO:0000313" key="24">
    <source>
        <dbReference type="Proteomes" id="UP000789739"/>
    </source>
</evidence>
<dbReference type="PRINTS" id="PR00363">
    <property type="entry name" value="CYTOCHROMEB5"/>
</dbReference>
<proteinExistence type="inferred from homology"/>
<dbReference type="PROSITE" id="PS00191">
    <property type="entry name" value="CYTOCHROME_B5_1"/>
    <property type="match status" value="1"/>
</dbReference>
<evidence type="ECO:0000256" key="20">
    <source>
        <dbReference type="ARBA" id="ARBA00078938"/>
    </source>
</evidence>
<evidence type="ECO:0000256" key="8">
    <source>
        <dbReference type="ARBA" id="ARBA00022723"/>
    </source>
</evidence>
<evidence type="ECO:0000256" key="10">
    <source>
        <dbReference type="ARBA" id="ARBA00023002"/>
    </source>
</evidence>
<dbReference type="Pfam" id="PF01070">
    <property type="entry name" value="FMN_dh"/>
    <property type="match status" value="1"/>
</dbReference>
<dbReference type="InterPro" id="IPR018506">
    <property type="entry name" value="Cyt_B5_heme-BS"/>
</dbReference>
<evidence type="ECO:0000256" key="14">
    <source>
        <dbReference type="ARBA" id="ARBA00061137"/>
    </source>
</evidence>
<dbReference type="GO" id="GO:0004460">
    <property type="term" value="F:L-lactate dehydrogenase (cytochrome) activity"/>
    <property type="evidence" value="ECO:0007669"/>
    <property type="project" value="UniProtKB-EC"/>
</dbReference>
<evidence type="ECO:0000256" key="13">
    <source>
        <dbReference type="ARBA" id="ARBA00052399"/>
    </source>
</evidence>
<evidence type="ECO:0000256" key="9">
    <source>
        <dbReference type="ARBA" id="ARBA00022946"/>
    </source>
</evidence>
<dbReference type="Gene3D" id="3.20.20.70">
    <property type="entry name" value="Aldolase class I"/>
    <property type="match status" value="1"/>
</dbReference>
<feature type="domain" description="FMN hydroxy acid dehydrogenase" evidence="22">
    <location>
        <begin position="121"/>
        <end position="481"/>
    </location>
</feature>
<dbReference type="SMART" id="SM01117">
    <property type="entry name" value="Cyt-b5"/>
    <property type="match status" value="1"/>
</dbReference>
<evidence type="ECO:0000256" key="17">
    <source>
        <dbReference type="ARBA" id="ARBA00068515"/>
    </source>
</evidence>
<evidence type="ECO:0000256" key="5">
    <source>
        <dbReference type="ARBA" id="ARBA00022617"/>
    </source>
</evidence>
<evidence type="ECO:0000256" key="7">
    <source>
        <dbReference type="ARBA" id="ARBA00022643"/>
    </source>
</evidence>
<comment type="catalytic activity">
    <reaction evidence="13">
        <text>(S)-lactate + 2 Fe(III)-[cytochrome c] = 2 Fe(II)-[cytochrome c] + pyruvate + 2 H(+)</text>
        <dbReference type="Rhea" id="RHEA:19909"/>
        <dbReference type="Rhea" id="RHEA-COMP:10350"/>
        <dbReference type="Rhea" id="RHEA-COMP:14399"/>
        <dbReference type="ChEBI" id="CHEBI:15361"/>
        <dbReference type="ChEBI" id="CHEBI:15378"/>
        <dbReference type="ChEBI" id="CHEBI:16651"/>
        <dbReference type="ChEBI" id="CHEBI:29033"/>
        <dbReference type="ChEBI" id="CHEBI:29034"/>
        <dbReference type="EC" id="1.1.2.3"/>
    </reaction>
    <physiologicalReaction direction="left-to-right" evidence="13">
        <dbReference type="Rhea" id="RHEA:19910"/>
    </physiologicalReaction>
</comment>
<keyword evidence="4" id="KW-0813">Transport</keyword>
<dbReference type="SUPFAM" id="SSF51395">
    <property type="entry name" value="FMN-linked oxidoreductases"/>
    <property type="match status" value="1"/>
</dbReference>
<feature type="domain" description="Cytochrome b5 heme-binding" evidence="21">
    <location>
        <begin position="19"/>
        <end position="96"/>
    </location>
</feature>
<dbReference type="EMBL" id="CAJVPI010000667">
    <property type="protein sequence ID" value="CAG8561020.1"/>
    <property type="molecule type" value="Genomic_DNA"/>
</dbReference>
<dbReference type="InterPro" id="IPR001199">
    <property type="entry name" value="Cyt_B5-like_heme/steroid-bd"/>
</dbReference>